<dbReference type="InterPro" id="IPR056748">
    <property type="entry name" value="VPS13-like_C"/>
</dbReference>
<evidence type="ECO:0000313" key="3">
    <source>
        <dbReference type="Proteomes" id="UP000762676"/>
    </source>
</evidence>
<reference evidence="2 3" key="1">
    <citation type="journal article" date="2021" name="Elife">
        <title>Chloroplast acquisition without the gene transfer in kleptoplastic sea slugs, Plakobranchus ocellatus.</title>
        <authorList>
            <person name="Maeda T."/>
            <person name="Takahashi S."/>
            <person name="Yoshida T."/>
            <person name="Shimamura S."/>
            <person name="Takaki Y."/>
            <person name="Nagai Y."/>
            <person name="Toyoda A."/>
            <person name="Suzuki Y."/>
            <person name="Arimoto A."/>
            <person name="Ishii H."/>
            <person name="Satoh N."/>
            <person name="Nishiyama T."/>
            <person name="Hasebe M."/>
            <person name="Maruyama T."/>
            <person name="Minagawa J."/>
            <person name="Obokata J."/>
            <person name="Shigenobu S."/>
        </authorList>
    </citation>
    <scope>NUCLEOTIDE SEQUENCE [LARGE SCALE GENOMIC DNA]</scope>
</reference>
<evidence type="ECO:0000259" key="1">
    <source>
        <dbReference type="Pfam" id="PF25037"/>
    </source>
</evidence>
<accession>A0AAV4EI69</accession>
<protein>
    <submittedName>
        <fullName evidence="2">Vacuolar protein sorting-associated protein 13A-like</fullName>
    </submittedName>
</protein>
<dbReference type="AlphaFoldDB" id="A0AAV4EI69"/>
<proteinExistence type="predicted"/>
<dbReference type="GO" id="GO:0006623">
    <property type="term" value="P:protein targeting to vacuole"/>
    <property type="evidence" value="ECO:0007669"/>
    <property type="project" value="TreeGrafter"/>
</dbReference>
<dbReference type="PANTHER" id="PTHR16166">
    <property type="entry name" value="VACUOLAR PROTEIN SORTING-ASSOCIATED PROTEIN VPS13"/>
    <property type="match status" value="1"/>
</dbReference>
<gene>
    <name evidence="2" type="ORF">ElyMa_003530900</name>
</gene>
<dbReference type="GO" id="GO:0045053">
    <property type="term" value="P:protein retention in Golgi apparatus"/>
    <property type="evidence" value="ECO:0007669"/>
    <property type="project" value="TreeGrafter"/>
</dbReference>
<keyword evidence="3" id="KW-1185">Reference proteome</keyword>
<evidence type="ECO:0000313" key="2">
    <source>
        <dbReference type="EMBL" id="GFR60470.1"/>
    </source>
</evidence>
<dbReference type="Proteomes" id="UP000762676">
    <property type="component" value="Unassembled WGS sequence"/>
</dbReference>
<sequence length="688" mass="76111">MRRNKTTEGESAEIALFASLEGVSLSVINAAYQELALLSICSSPSIWEVEVKNKWRQLDVELATWLEDQWRGEVQQANLHDQIQADLGQMQMTKPYMGALRRSFHPGVWCQYRGSKHHMALNMAVQSLQMQAHLIRETAGDRESSSRLTIVSHIGSLNNQGLESIVKVSASKYAKILVQEFSLKVDKGFLLSVIDFTSHLNPPETESFQLQKDLILTRQSLKEATAVLIASRPQKIFFEYIHLSPLKLHLSFSLGGTAHLSTRSGSVVPHSTSLRADIVDFFLNSVGVTLTEIKNVELKMAYFERKGVLLSTSQLLSQAQSHFTQQALQQAMAYFERKGVLLSTSQLLSQAQSHFAQQALQQAYVLILGLDVLGNPYGLVKDFTQGLGDFFYQPFLGSIQGRDEFTESLSWGVHSLMGNTVGSAAGSVAQITGGIGRALASVSFDDDYRKKRRKRMEQEPQDLPASMALATKTLVMGVALGLSGVILDPIKGAHEDGVEGFFKGVGKGLLGLLTKPAGGIFDMVSMAFDGVRRSAEMEGGAVARVRLPRFINPQLGLEPYSYHKAAGMRLLQNVLKGELAKTDTYWAHAPLSREEKANVLLITDKHILLLEKCRFWGGWDVEWKISILSILGVPAILEDKMTFRVTEDDSGVNLFSSGSREAESSEADILEWLQRQITSVIKYVEQSA</sequence>
<name>A0AAV4EI69_9GAST</name>
<dbReference type="Pfam" id="PF25037">
    <property type="entry name" value="VPS13_C"/>
    <property type="match status" value="1"/>
</dbReference>
<dbReference type="InterPro" id="IPR026847">
    <property type="entry name" value="VPS13"/>
</dbReference>
<organism evidence="2 3">
    <name type="scientific">Elysia marginata</name>
    <dbReference type="NCBI Taxonomy" id="1093978"/>
    <lineage>
        <taxon>Eukaryota</taxon>
        <taxon>Metazoa</taxon>
        <taxon>Spiralia</taxon>
        <taxon>Lophotrochozoa</taxon>
        <taxon>Mollusca</taxon>
        <taxon>Gastropoda</taxon>
        <taxon>Heterobranchia</taxon>
        <taxon>Euthyneura</taxon>
        <taxon>Panpulmonata</taxon>
        <taxon>Sacoglossa</taxon>
        <taxon>Placobranchoidea</taxon>
        <taxon>Plakobranchidae</taxon>
        <taxon>Elysia</taxon>
    </lineage>
</organism>
<comment type="caution">
    <text evidence="2">The sequence shown here is derived from an EMBL/GenBank/DDBJ whole genome shotgun (WGS) entry which is preliminary data.</text>
</comment>
<dbReference type="EMBL" id="BMAT01007240">
    <property type="protein sequence ID" value="GFR60470.1"/>
    <property type="molecule type" value="Genomic_DNA"/>
</dbReference>
<dbReference type="PANTHER" id="PTHR16166:SF146">
    <property type="entry name" value="VACUOLAR PROTEIN SORTING-ASSOCIATED PROTEIN 13A-LIKE ISOFORM X1"/>
    <property type="match status" value="1"/>
</dbReference>
<feature type="domain" description="Intermembrane lipid transfer protein VPS13-like C-terminal" evidence="1">
    <location>
        <begin position="545"/>
        <end position="648"/>
    </location>
</feature>